<evidence type="ECO:0000256" key="4">
    <source>
        <dbReference type="SAM" id="MobiDB-lite"/>
    </source>
</evidence>
<feature type="domain" description="FAD-binding" evidence="5">
    <location>
        <begin position="6"/>
        <end position="375"/>
    </location>
</feature>
<dbReference type="Pfam" id="PF01494">
    <property type="entry name" value="FAD_binding_3"/>
    <property type="match status" value="1"/>
</dbReference>
<keyword evidence="2" id="KW-0285">Flavoprotein</keyword>
<feature type="region of interest" description="Disordered" evidence="4">
    <location>
        <begin position="415"/>
        <end position="446"/>
    </location>
</feature>
<dbReference type="InterPro" id="IPR002938">
    <property type="entry name" value="FAD-bd"/>
</dbReference>
<dbReference type="EMBL" id="CP089984">
    <property type="protein sequence ID" value="WXB17800.1"/>
    <property type="molecule type" value="Genomic_DNA"/>
</dbReference>
<dbReference type="InterPro" id="IPR036188">
    <property type="entry name" value="FAD/NAD-bd_sf"/>
</dbReference>
<keyword evidence="7" id="KW-1185">Reference proteome</keyword>
<evidence type="ECO:0000313" key="7">
    <source>
        <dbReference type="Proteomes" id="UP001370348"/>
    </source>
</evidence>
<feature type="compositionally biased region" description="Basic and acidic residues" evidence="4">
    <location>
        <begin position="418"/>
        <end position="427"/>
    </location>
</feature>
<dbReference type="Gene3D" id="3.50.50.60">
    <property type="entry name" value="FAD/NAD(P)-binding domain"/>
    <property type="match status" value="1"/>
</dbReference>
<dbReference type="GO" id="GO:0004497">
    <property type="term" value="F:monooxygenase activity"/>
    <property type="evidence" value="ECO:0007669"/>
    <property type="project" value="UniProtKB-KW"/>
</dbReference>
<sequence>MADIRVPVLIVGGGVVGLSSSLFLTHHHVPHLLVERHPTTCIHPRARGVSGRTMELFRGLGLEDAIRRAGAELAKSNGFLMGKTLLGVLSGEGTAFRMPAPGATGGASPSPFGLAFAPSDASPTSAARCPQDRLEPVLLEAARARGGDLRFHMELVSFEQDASGVTAALLDRGTGETHTVRADYMIAADGAKSPIRNRLGVAMEGRGEISHQLNIYFQADLSELVKGREFSICTVDHPEVRGIFTSINNTDLWVFHAIYHPGLGEKPEDYPLERCVDLIRTALGIPDIAITIRSVLPWAATVSVAERFQHGRVFLAGDAAHLMPPWGGMGASTGIQDAHNLAWKLAAVLDGRAAPSLLSTYDVERRPVARLAAERSGNMGDRTGIVSPEKWAGSFKENFAPVGFRYHSAAVLAEADEKDERSEEDGTRAQPGEVACQELDGRPGTRAPHVWLEREGKRTSTLDLFGSSFVLLTGPDGASFCDAARAFGARSRVPLAAYTLGEGGDFRCEPSWTDAAGIEAGGAVLVRPDGFVAFRARGGVETPAHVLGDVLERILG</sequence>
<evidence type="ECO:0000259" key="5">
    <source>
        <dbReference type="Pfam" id="PF01494"/>
    </source>
</evidence>
<dbReference type="Proteomes" id="UP001370348">
    <property type="component" value="Chromosome"/>
</dbReference>
<dbReference type="InterPro" id="IPR050641">
    <property type="entry name" value="RIFMO-like"/>
</dbReference>
<keyword evidence="6" id="KW-0560">Oxidoreductase</keyword>
<protein>
    <submittedName>
        <fullName evidence="6">FAD-dependent monooxygenase</fullName>
    </submittedName>
</protein>
<proteinExistence type="predicted"/>
<dbReference type="Pfam" id="PF21274">
    <property type="entry name" value="Rng_hyd_C"/>
    <property type="match status" value="1"/>
</dbReference>
<organism evidence="6 7">
    <name type="scientific">Pendulispora albinea</name>
    <dbReference type="NCBI Taxonomy" id="2741071"/>
    <lineage>
        <taxon>Bacteria</taxon>
        <taxon>Pseudomonadati</taxon>
        <taxon>Myxococcota</taxon>
        <taxon>Myxococcia</taxon>
        <taxon>Myxococcales</taxon>
        <taxon>Sorangiineae</taxon>
        <taxon>Pendulisporaceae</taxon>
        <taxon>Pendulispora</taxon>
    </lineage>
</organism>
<dbReference type="PRINTS" id="PR00420">
    <property type="entry name" value="RNGMNOXGNASE"/>
</dbReference>
<keyword evidence="6" id="KW-0503">Monooxygenase</keyword>
<dbReference type="RefSeq" id="WP_394827443.1">
    <property type="nucleotide sequence ID" value="NZ_CP089984.1"/>
</dbReference>
<dbReference type="Gene3D" id="3.40.30.120">
    <property type="match status" value="1"/>
</dbReference>
<evidence type="ECO:0000256" key="3">
    <source>
        <dbReference type="ARBA" id="ARBA00022827"/>
    </source>
</evidence>
<accession>A0ABZ2M579</accession>
<name>A0ABZ2M579_9BACT</name>
<evidence type="ECO:0000256" key="2">
    <source>
        <dbReference type="ARBA" id="ARBA00022630"/>
    </source>
</evidence>
<keyword evidence="3" id="KW-0274">FAD</keyword>
<comment type="cofactor">
    <cofactor evidence="1">
        <name>FAD</name>
        <dbReference type="ChEBI" id="CHEBI:57692"/>
    </cofactor>
</comment>
<dbReference type="SUPFAM" id="SSF51905">
    <property type="entry name" value="FAD/NAD(P)-binding domain"/>
    <property type="match status" value="1"/>
</dbReference>
<evidence type="ECO:0000313" key="6">
    <source>
        <dbReference type="EMBL" id="WXB17800.1"/>
    </source>
</evidence>
<evidence type="ECO:0000256" key="1">
    <source>
        <dbReference type="ARBA" id="ARBA00001974"/>
    </source>
</evidence>
<dbReference type="Gene3D" id="3.30.9.10">
    <property type="entry name" value="D-Amino Acid Oxidase, subunit A, domain 2"/>
    <property type="match status" value="1"/>
</dbReference>
<dbReference type="PANTHER" id="PTHR43004">
    <property type="entry name" value="TRK SYSTEM POTASSIUM UPTAKE PROTEIN"/>
    <property type="match status" value="1"/>
</dbReference>
<reference evidence="6 7" key="1">
    <citation type="submission" date="2021-12" db="EMBL/GenBank/DDBJ databases">
        <title>Discovery of the Pendulisporaceae a myxobacterial family with distinct sporulation behavior and unique specialized metabolism.</title>
        <authorList>
            <person name="Garcia R."/>
            <person name="Popoff A."/>
            <person name="Bader C.D."/>
            <person name="Loehr J."/>
            <person name="Walesch S."/>
            <person name="Walt C."/>
            <person name="Boldt J."/>
            <person name="Bunk B."/>
            <person name="Haeckl F.J.F.P.J."/>
            <person name="Gunesch A.P."/>
            <person name="Birkelbach J."/>
            <person name="Nuebel U."/>
            <person name="Pietschmann T."/>
            <person name="Bach T."/>
            <person name="Mueller R."/>
        </authorList>
    </citation>
    <scope>NUCLEOTIDE SEQUENCE [LARGE SCALE GENOMIC DNA]</scope>
    <source>
        <strain evidence="6 7">MSr11954</strain>
    </source>
</reference>
<dbReference type="PANTHER" id="PTHR43004:SF19">
    <property type="entry name" value="BINDING MONOOXYGENASE, PUTATIVE (JCVI)-RELATED"/>
    <property type="match status" value="1"/>
</dbReference>
<gene>
    <name evidence="6" type="ORF">LZC94_11110</name>
</gene>